<sequence length="202" mass="22876">MIANADNYLLLKQLMVVLQTLRLNGQIKTGEGQREVTVDSTIESITRLIDQIEQDFTIPYVMIRNISVAFDMSVFIQPLSQLQGMELVQGTTADALATVKGPEAIERVINDFPVMGPTIQLHKENVEQGQFWGSSRSRVGDLIQITSSSLRSLQYWAERADDKSLEQILLLINMVELVDRTFAFFNDYYGAENGDPERRETE</sequence>
<evidence type="ECO:0000313" key="2">
    <source>
        <dbReference type="Proteomes" id="UP000828443"/>
    </source>
</evidence>
<protein>
    <submittedName>
        <fullName evidence="1">Inner kinetochore subunit</fullName>
    </submittedName>
</protein>
<proteinExistence type="predicted"/>
<dbReference type="GeneID" id="77953157"/>
<dbReference type="Proteomes" id="UP000828443">
    <property type="component" value="Segment"/>
</dbReference>
<dbReference type="KEGG" id="vg:77953157"/>
<dbReference type="RefSeq" id="YP_010676792.1">
    <property type="nucleotide sequence ID" value="NC_071015.1"/>
</dbReference>
<evidence type="ECO:0000313" key="1">
    <source>
        <dbReference type="EMBL" id="QYN79980.1"/>
    </source>
</evidence>
<keyword evidence="2" id="KW-1185">Reference proteome</keyword>
<reference evidence="1" key="1">
    <citation type="journal article" date="2021" name="Viruses">
        <title>Novel Viruses That Lyse Plant and Human Strains of Kosakonia cowanii.</title>
        <authorList>
            <person name="Petrzik K."/>
            <person name="Brazdova S."/>
            <person name="Krawczyk K."/>
        </authorList>
    </citation>
    <scope>NUCLEOTIDE SEQUENCE</scope>
</reference>
<name>A0AAE7WFM0_9CAUD</name>
<accession>A0AAE7WFM0</accession>
<organism evidence="1 2">
    <name type="scientific">Kosakonia phage Kc263</name>
    <dbReference type="NCBI Taxonomy" id="2863194"/>
    <lineage>
        <taxon>Viruses</taxon>
        <taxon>Duplodnaviria</taxon>
        <taxon>Heunggongvirae</taxon>
        <taxon>Uroviricota</taxon>
        <taxon>Caudoviricetes</taxon>
        <taxon>Chimalliviridae</taxon>
        <taxon>Branisovskavirus</taxon>
        <taxon>Branisovskavirus Kc263</taxon>
    </lineage>
</organism>
<dbReference type="EMBL" id="MZ348422">
    <property type="protein sequence ID" value="QYN79980.1"/>
    <property type="molecule type" value="Genomic_DNA"/>
</dbReference>